<gene>
    <name evidence="3" type="primary">NSMCE3-L</name>
    <name evidence="3" type="ORF">Hamer_G019409</name>
</gene>
<dbReference type="Pfam" id="PF01454">
    <property type="entry name" value="MAGE"/>
    <property type="match status" value="1"/>
</dbReference>
<proteinExistence type="predicted"/>
<dbReference type="AlphaFoldDB" id="A0A8J5JUH3"/>
<dbReference type="EMBL" id="JAHLQT010027477">
    <property type="protein sequence ID" value="KAG7162686.1"/>
    <property type="molecule type" value="Genomic_DNA"/>
</dbReference>
<dbReference type="Gene3D" id="1.10.10.1210">
    <property type="entry name" value="MAGE homology domain, winged helix WH2 motif"/>
    <property type="match status" value="1"/>
</dbReference>
<dbReference type="PROSITE" id="PS50838">
    <property type="entry name" value="MAGE"/>
    <property type="match status" value="1"/>
</dbReference>
<evidence type="ECO:0000313" key="4">
    <source>
        <dbReference type="Proteomes" id="UP000747542"/>
    </source>
</evidence>
<sequence>TTFSLGRLLDEASDDDCNTSSQSQRDTEISSETQTKLAGLVCNYLLVYAYKVVELEKSNYILINNIGTNHSDHDNTSKISDTAKTGLLTAILAGIFMTGELMQEKHFIQYLKKLDVDILSKNPHPELGNVAKLIHQEFTKQKYLEITSDTTTDPPTREYRWGERAHLELSKRDILELVCKVYGNHMRPERWMSQWKIVQKEKGAPENTEPQPRRLRIEK</sequence>
<accession>A0A8J5JUH3</accession>
<keyword evidence="4" id="KW-1185">Reference proteome</keyword>
<dbReference type="InterPro" id="IPR037445">
    <property type="entry name" value="MAGE"/>
</dbReference>
<feature type="compositionally biased region" description="Polar residues" evidence="1">
    <location>
        <begin position="18"/>
        <end position="29"/>
    </location>
</feature>
<dbReference type="Proteomes" id="UP000747542">
    <property type="component" value="Unassembled WGS sequence"/>
</dbReference>
<dbReference type="InterPro" id="IPR002190">
    <property type="entry name" value="MHD_dom"/>
</dbReference>
<dbReference type="PANTHER" id="PTHR11736:SF14">
    <property type="entry name" value="NSE3 HOMOLOG, SMC5-SMC6 COMPLEX COMPONENT"/>
    <property type="match status" value="1"/>
</dbReference>
<protein>
    <submittedName>
        <fullName evidence="3">Non-structural maintenance of chromosomes element 3-like</fullName>
    </submittedName>
</protein>
<dbReference type="PANTHER" id="PTHR11736">
    <property type="entry name" value="MELANOMA-ASSOCIATED ANTIGEN MAGE ANTIGEN"/>
    <property type="match status" value="1"/>
</dbReference>
<feature type="non-terminal residue" evidence="3">
    <location>
        <position position="219"/>
    </location>
</feature>
<feature type="region of interest" description="Disordered" evidence="1">
    <location>
        <begin position="200"/>
        <end position="219"/>
    </location>
</feature>
<evidence type="ECO:0000313" key="3">
    <source>
        <dbReference type="EMBL" id="KAG7162686.1"/>
    </source>
</evidence>
<comment type="caution">
    <text evidence="3">The sequence shown here is derived from an EMBL/GenBank/DDBJ whole genome shotgun (WGS) entry which is preliminary data.</text>
</comment>
<dbReference type="SMART" id="SM01373">
    <property type="entry name" value="MAGE"/>
    <property type="match status" value="1"/>
</dbReference>
<name>A0A8J5JUH3_HOMAM</name>
<evidence type="ECO:0000259" key="2">
    <source>
        <dbReference type="PROSITE" id="PS50838"/>
    </source>
</evidence>
<evidence type="ECO:0000256" key="1">
    <source>
        <dbReference type="SAM" id="MobiDB-lite"/>
    </source>
</evidence>
<reference evidence="3" key="1">
    <citation type="journal article" date="2021" name="Sci. Adv.">
        <title>The American lobster genome reveals insights on longevity, neural, and immune adaptations.</title>
        <authorList>
            <person name="Polinski J.M."/>
            <person name="Zimin A.V."/>
            <person name="Clark K.F."/>
            <person name="Kohn A.B."/>
            <person name="Sadowski N."/>
            <person name="Timp W."/>
            <person name="Ptitsyn A."/>
            <person name="Khanna P."/>
            <person name="Romanova D.Y."/>
            <person name="Williams P."/>
            <person name="Greenwood S.J."/>
            <person name="Moroz L.L."/>
            <person name="Walt D.R."/>
            <person name="Bodnar A.G."/>
        </authorList>
    </citation>
    <scope>NUCLEOTIDE SEQUENCE</scope>
    <source>
        <strain evidence="3">GMGI-L3</strain>
    </source>
</reference>
<dbReference type="GO" id="GO:0005634">
    <property type="term" value="C:nucleus"/>
    <property type="evidence" value="ECO:0007669"/>
    <property type="project" value="TreeGrafter"/>
</dbReference>
<dbReference type="FunFam" id="1.10.10.1210:FF:000001">
    <property type="entry name" value="melanoma-associated antigen D1"/>
    <property type="match status" value="1"/>
</dbReference>
<dbReference type="InterPro" id="IPR041899">
    <property type="entry name" value="MAGE_WH2"/>
</dbReference>
<feature type="region of interest" description="Disordered" evidence="1">
    <location>
        <begin position="1"/>
        <end position="29"/>
    </location>
</feature>
<feature type="domain" description="MAGE" evidence="2">
    <location>
        <begin position="46"/>
        <end position="183"/>
    </location>
</feature>
<organism evidence="3 4">
    <name type="scientific">Homarus americanus</name>
    <name type="common">American lobster</name>
    <dbReference type="NCBI Taxonomy" id="6706"/>
    <lineage>
        <taxon>Eukaryota</taxon>
        <taxon>Metazoa</taxon>
        <taxon>Ecdysozoa</taxon>
        <taxon>Arthropoda</taxon>
        <taxon>Crustacea</taxon>
        <taxon>Multicrustacea</taxon>
        <taxon>Malacostraca</taxon>
        <taxon>Eumalacostraca</taxon>
        <taxon>Eucarida</taxon>
        <taxon>Decapoda</taxon>
        <taxon>Pleocyemata</taxon>
        <taxon>Astacidea</taxon>
        <taxon>Nephropoidea</taxon>
        <taxon>Nephropidae</taxon>
        <taxon>Homarus</taxon>
    </lineage>
</organism>